<dbReference type="InterPro" id="IPR028992">
    <property type="entry name" value="Hedgehog/Intein_dom"/>
</dbReference>
<keyword evidence="3" id="KW-0964">Secreted</keyword>
<evidence type="ECO:0000256" key="1">
    <source>
        <dbReference type="ARBA" id="ARBA00004370"/>
    </source>
</evidence>
<dbReference type="PANTHER" id="PTHR38340">
    <property type="entry name" value="S-LAYER PROTEIN"/>
    <property type="match status" value="1"/>
</dbReference>
<evidence type="ECO:0000313" key="10">
    <source>
        <dbReference type="Proteomes" id="UP000316030"/>
    </source>
</evidence>
<dbReference type="InterPro" id="IPR018511">
    <property type="entry name" value="Hemolysin-typ_Ca-bd_CS"/>
</dbReference>
<dbReference type="GO" id="GO:0005509">
    <property type="term" value="F:calcium ion binding"/>
    <property type="evidence" value="ECO:0007669"/>
    <property type="project" value="InterPro"/>
</dbReference>
<keyword evidence="4" id="KW-0800">Toxin</keyword>
<keyword evidence="6" id="KW-0843">Virulence</keyword>
<keyword evidence="5" id="KW-0677">Repeat</keyword>
<reference evidence="9 10" key="1">
    <citation type="submission" date="2017-05" db="EMBL/GenBank/DDBJ databases">
        <authorList>
            <person name="Varghese N."/>
            <person name="Submissions S."/>
        </authorList>
    </citation>
    <scope>NUCLEOTIDE SEQUENCE [LARGE SCALE GENOMIC DNA]</scope>
    <source>
        <strain evidence="9 10">DSM 29506</strain>
    </source>
</reference>
<dbReference type="Proteomes" id="UP000316030">
    <property type="component" value="Unassembled WGS sequence"/>
</dbReference>
<dbReference type="OrthoDB" id="6305173at2"/>
<dbReference type="Gene3D" id="2.170.16.10">
    <property type="entry name" value="Hedgehog/Intein (Hint) domain"/>
    <property type="match status" value="1"/>
</dbReference>
<proteinExistence type="predicted"/>
<dbReference type="SUPFAM" id="SSF51294">
    <property type="entry name" value="Hedgehog/intein (Hint) domain"/>
    <property type="match status" value="1"/>
</dbReference>
<dbReference type="Pfam" id="PF00353">
    <property type="entry name" value="HemolysinCabind"/>
    <property type="match status" value="4"/>
</dbReference>
<evidence type="ECO:0000256" key="7">
    <source>
        <dbReference type="ARBA" id="ARBA00023136"/>
    </source>
</evidence>
<dbReference type="PRINTS" id="PR01488">
    <property type="entry name" value="RTXTOXINA"/>
</dbReference>
<evidence type="ECO:0000256" key="2">
    <source>
        <dbReference type="ARBA" id="ARBA00004613"/>
    </source>
</evidence>
<name>A0A521B5E0_9RHOB</name>
<dbReference type="GO" id="GO:0005576">
    <property type="term" value="C:extracellular region"/>
    <property type="evidence" value="ECO:0007669"/>
    <property type="project" value="UniProtKB-SubCell"/>
</dbReference>
<dbReference type="InterPro" id="IPR011049">
    <property type="entry name" value="Serralysin-like_metalloprot_C"/>
</dbReference>
<organism evidence="9 10">
    <name type="scientific">Thalassovita litoralis</name>
    <dbReference type="NCBI Taxonomy" id="1010611"/>
    <lineage>
        <taxon>Bacteria</taxon>
        <taxon>Pseudomonadati</taxon>
        <taxon>Pseudomonadota</taxon>
        <taxon>Alphaproteobacteria</taxon>
        <taxon>Rhodobacterales</taxon>
        <taxon>Roseobacteraceae</taxon>
        <taxon>Thalassovita</taxon>
    </lineage>
</organism>
<dbReference type="PRINTS" id="PR00313">
    <property type="entry name" value="CABNDNGRPT"/>
</dbReference>
<dbReference type="InterPro" id="IPR050557">
    <property type="entry name" value="RTX_toxin/Mannuronan_C5-epim"/>
</dbReference>
<feature type="domain" description="Hedgehog/Intein (Hint)" evidence="8">
    <location>
        <begin position="665"/>
        <end position="802"/>
    </location>
</feature>
<evidence type="ECO:0000256" key="5">
    <source>
        <dbReference type="ARBA" id="ARBA00022737"/>
    </source>
</evidence>
<dbReference type="Pfam" id="PF13403">
    <property type="entry name" value="Hint_2"/>
    <property type="match status" value="1"/>
</dbReference>
<dbReference type="InterPro" id="IPR003995">
    <property type="entry name" value="RTX_toxin_determinant-A"/>
</dbReference>
<evidence type="ECO:0000256" key="3">
    <source>
        <dbReference type="ARBA" id="ARBA00022525"/>
    </source>
</evidence>
<dbReference type="PANTHER" id="PTHR38340:SF1">
    <property type="entry name" value="S-LAYER PROTEIN"/>
    <property type="match status" value="1"/>
</dbReference>
<dbReference type="RefSeq" id="WP_142491910.1">
    <property type="nucleotide sequence ID" value="NZ_FXTO01000002.1"/>
</dbReference>
<protein>
    <submittedName>
        <fullName evidence="9">Ca2+-binding protein, RTX toxin-related</fullName>
    </submittedName>
</protein>
<evidence type="ECO:0000313" key="9">
    <source>
        <dbReference type="EMBL" id="SMO42318.1"/>
    </source>
</evidence>
<evidence type="ECO:0000256" key="4">
    <source>
        <dbReference type="ARBA" id="ARBA00022656"/>
    </source>
</evidence>
<dbReference type="PROSITE" id="PS00330">
    <property type="entry name" value="HEMOLYSIN_CALCIUM"/>
    <property type="match status" value="7"/>
</dbReference>
<dbReference type="Gene3D" id="2.150.10.10">
    <property type="entry name" value="Serralysin-like metalloprotease, C-terminal"/>
    <property type="match status" value="4"/>
</dbReference>
<dbReference type="InterPro" id="IPR001343">
    <property type="entry name" value="Hemolysn_Ca-bd"/>
</dbReference>
<dbReference type="InterPro" id="IPR036844">
    <property type="entry name" value="Hint_dom_sf"/>
</dbReference>
<dbReference type="EMBL" id="FXTO01000002">
    <property type="protein sequence ID" value="SMO42318.1"/>
    <property type="molecule type" value="Genomic_DNA"/>
</dbReference>
<comment type="subcellular location">
    <subcellularLocation>
        <location evidence="1">Membrane</location>
    </subcellularLocation>
    <subcellularLocation>
        <location evidence="2">Secreted</location>
    </subcellularLocation>
</comment>
<evidence type="ECO:0000259" key="8">
    <source>
        <dbReference type="Pfam" id="PF13403"/>
    </source>
</evidence>
<keyword evidence="7" id="KW-0472">Membrane</keyword>
<evidence type="ECO:0000256" key="6">
    <source>
        <dbReference type="ARBA" id="ARBA00023026"/>
    </source>
</evidence>
<sequence length="850" mass="86931">MPTGYLVTLGNYSLNSGDTIGTSTYSFSSASVIGSGSMSYYGRQYWYQSSSYRTITGTYYEATNGNVYFVPSSTLNLVQSASASTVPSYTTLDDTVEGTGADDLIDASYGGDPDGDHVDDGIGTGTGGMGDSIEAAGGDDTVYAGSGDDTITGGGGSDYIDGGDGNDVIYGDDVTSAASTAESMNWSSAGSDEQDISGGFTQTTGVMDVNVSFSTDGNPNTTFTVESTTTSYVGSGEGFNSTSALEIGSQNTGDAGTVTLDFTTNQPDSFSDNVENVSFRLNDVDGLQDGWQDVITITAVDANGNTVTVLLGDNGEDVVSGNTVTADLTRDSYTDADGSVLVTIPGPVQSISIDYDNGFANGQILIVSDVHFETIPLTPGDDTILGGAGDDLIYGEDGDDWLGGGDGSDTLIGGVGNDTLAGGAGGDSLSSGAGMDYLDYSGSSAGVDVNLGLGTASGGDAEGDTLAGGLDGIIGSDWDDTLTGYDMQGIDNGTAWTNVFYGGGGNDYIDGAGADDFLYGEEGDDTILGGTGNDLVDGGIGNDSLLGGDGNDTLIGGDGDDILSGGGGADILSGGTGNDQITVGSGDTATGGAGDDTFTIQGGGGTITIDGGEGGEGSGDTIDFGGQIDWGSITYTNTVPSDLAGSVTLADGTVVTFSNIESVVICFKAGTRIETPHGPRRIEDLRPGDPVITRDNGVQPVRWAGRRRVPGQGEFAPIRFAPGTVGNHRALIVSPQHRILHHSPAATLLFNSTEVLVAARHLVNGKTIRQVEKDQIDYVHILFDRHEIIFAEGAASESFHPGRHGLNGVMGSAREELFALFPELRSDPDSFGDTARPCLREYEARLLTPA</sequence>
<gene>
    <name evidence="9" type="ORF">SAMN06265173_102148</name>
</gene>
<keyword evidence="10" id="KW-1185">Reference proteome</keyword>
<dbReference type="GO" id="GO:0016020">
    <property type="term" value="C:membrane"/>
    <property type="evidence" value="ECO:0007669"/>
    <property type="project" value="UniProtKB-SubCell"/>
</dbReference>
<dbReference type="AlphaFoldDB" id="A0A521B5E0"/>
<dbReference type="GO" id="GO:0090729">
    <property type="term" value="F:toxin activity"/>
    <property type="evidence" value="ECO:0007669"/>
    <property type="project" value="UniProtKB-KW"/>
</dbReference>
<accession>A0A521B5E0</accession>
<dbReference type="SUPFAM" id="SSF51120">
    <property type="entry name" value="beta-Roll"/>
    <property type="match status" value="3"/>
</dbReference>